<sequence length="329" mass="36937">MGYIEQVLATSNMEVIPEAKLNENGEPILYAYSSWLKEHPSALEHFEEMMSVAAGKEIVVFLDYDGTLSPIVDDPDQAHMSDAMREAVSQIARYFQTAIVSGRSRNKVIEFVKLENVYYVGSHGMDIYTPLGSSKYGDDQNQTKITDEKGNELIHFHPAREYSVEINKILEDLKRKTRSIKGSMVEDNNFSISVHYRRVKNEEDVGILKQTVQSTMKAYPDFVISGGKKVIEISPNVKWDKGHALKYLLDALCSSSNQNVPLYIGDDRTDEDAFKAIGEIGQGFPIIVSSIAKETKASYSLRDTVEVMSFLLLLAKWKKSSLGKSQTLT</sequence>
<protein>
    <submittedName>
        <fullName evidence="1">Uncharacterized protein</fullName>
    </submittedName>
</protein>
<name>A0ACB9Q3A1_BAUVA</name>
<gene>
    <name evidence="1" type="ORF">L6164_004010</name>
</gene>
<dbReference type="Proteomes" id="UP000828941">
    <property type="component" value="Chromosome 2"/>
</dbReference>
<keyword evidence="2" id="KW-1185">Reference proteome</keyword>
<proteinExistence type="predicted"/>
<dbReference type="EMBL" id="CM039427">
    <property type="protein sequence ID" value="KAI4355218.1"/>
    <property type="molecule type" value="Genomic_DNA"/>
</dbReference>
<evidence type="ECO:0000313" key="1">
    <source>
        <dbReference type="EMBL" id="KAI4355218.1"/>
    </source>
</evidence>
<comment type="caution">
    <text evidence="1">The sequence shown here is derived from an EMBL/GenBank/DDBJ whole genome shotgun (WGS) entry which is preliminary data.</text>
</comment>
<accession>A0ACB9Q3A1</accession>
<organism evidence="1 2">
    <name type="scientific">Bauhinia variegata</name>
    <name type="common">Purple orchid tree</name>
    <name type="synonym">Phanera variegata</name>
    <dbReference type="NCBI Taxonomy" id="167791"/>
    <lineage>
        <taxon>Eukaryota</taxon>
        <taxon>Viridiplantae</taxon>
        <taxon>Streptophyta</taxon>
        <taxon>Embryophyta</taxon>
        <taxon>Tracheophyta</taxon>
        <taxon>Spermatophyta</taxon>
        <taxon>Magnoliopsida</taxon>
        <taxon>eudicotyledons</taxon>
        <taxon>Gunneridae</taxon>
        <taxon>Pentapetalae</taxon>
        <taxon>rosids</taxon>
        <taxon>fabids</taxon>
        <taxon>Fabales</taxon>
        <taxon>Fabaceae</taxon>
        <taxon>Cercidoideae</taxon>
        <taxon>Cercideae</taxon>
        <taxon>Bauhiniinae</taxon>
        <taxon>Bauhinia</taxon>
    </lineage>
</organism>
<evidence type="ECO:0000313" key="2">
    <source>
        <dbReference type="Proteomes" id="UP000828941"/>
    </source>
</evidence>
<reference evidence="1 2" key="1">
    <citation type="journal article" date="2022" name="DNA Res.">
        <title>Chromosomal-level genome assembly of the orchid tree Bauhinia variegata (Leguminosae; Cercidoideae) supports the allotetraploid origin hypothesis of Bauhinia.</title>
        <authorList>
            <person name="Zhong Y."/>
            <person name="Chen Y."/>
            <person name="Zheng D."/>
            <person name="Pang J."/>
            <person name="Liu Y."/>
            <person name="Luo S."/>
            <person name="Meng S."/>
            <person name="Qian L."/>
            <person name="Wei D."/>
            <person name="Dai S."/>
            <person name="Zhou R."/>
        </authorList>
    </citation>
    <scope>NUCLEOTIDE SEQUENCE [LARGE SCALE GENOMIC DNA]</scope>
    <source>
        <strain evidence="1">BV-YZ2020</strain>
    </source>
</reference>